<protein>
    <submittedName>
        <fullName evidence="1">Uncharacterized protein</fullName>
    </submittedName>
</protein>
<evidence type="ECO:0000313" key="2">
    <source>
        <dbReference type="Proteomes" id="UP000288805"/>
    </source>
</evidence>
<dbReference type="AlphaFoldDB" id="A0A438G5Z2"/>
<name>A0A438G5Z2_VITVI</name>
<reference evidence="1 2" key="1">
    <citation type="journal article" date="2018" name="PLoS Genet.">
        <title>Population sequencing reveals clonal diversity and ancestral inbreeding in the grapevine cultivar Chardonnay.</title>
        <authorList>
            <person name="Roach M.J."/>
            <person name="Johnson D.L."/>
            <person name="Bohlmann J."/>
            <person name="van Vuuren H.J."/>
            <person name="Jones S.J."/>
            <person name="Pretorius I.S."/>
            <person name="Schmidt S.A."/>
            <person name="Borneman A.R."/>
        </authorList>
    </citation>
    <scope>NUCLEOTIDE SEQUENCE [LARGE SCALE GENOMIC DNA]</scope>
    <source>
        <strain evidence="2">cv. Chardonnay</strain>
        <tissue evidence="1">Leaf</tissue>
    </source>
</reference>
<proteinExistence type="predicted"/>
<dbReference type="PANTHER" id="PTHR34427:SF5">
    <property type="entry name" value="DUF4283 DOMAIN-CONTAINING PROTEIN"/>
    <property type="match status" value="1"/>
</dbReference>
<gene>
    <name evidence="1" type="ORF">CK203_063065</name>
</gene>
<evidence type="ECO:0000313" key="1">
    <source>
        <dbReference type="EMBL" id="RVW67637.1"/>
    </source>
</evidence>
<dbReference type="Proteomes" id="UP000288805">
    <property type="component" value="Unassembled WGS sequence"/>
</dbReference>
<dbReference type="PANTHER" id="PTHR34427">
    <property type="entry name" value="DUF4283 DOMAIN PROTEIN"/>
    <property type="match status" value="1"/>
</dbReference>
<dbReference type="EMBL" id="QGNW01000573">
    <property type="protein sequence ID" value="RVW67637.1"/>
    <property type="molecule type" value="Genomic_DNA"/>
</dbReference>
<accession>A0A438G5Z2</accession>
<sequence>MPGSSPGGKCWFGIDLKTFEIIIEDHKGKERTPFRKFWSEGDRAYSMELRSNRAGRFLFCVVRDAENKRFSLTFPEGRGLVGGWKMLASKLRSMGVAPLQWRGVLLDKQLPSQDSPSSSVGRGSYPLRDCLVPRDAVWLEIEKETLERNEELLGRCLVGSWVGDADRLPDPDEAERVYSSGTRRFRGRSFCLEKWRPSVGCLEGDNEDARQVWVRILGLPLHLWERSLFKQFGDSCERYVAVDENTAERRNLKWARVLVETSGWQHPSSLQVVAGASCYALQLWWEEEPCLSSMIPACRSSAWKIGDEVVAPARAMGSVDPQPPSSVIL</sequence>
<comment type="caution">
    <text evidence="1">The sequence shown here is derived from an EMBL/GenBank/DDBJ whole genome shotgun (WGS) entry which is preliminary data.</text>
</comment>
<organism evidence="1 2">
    <name type="scientific">Vitis vinifera</name>
    <name type="common">Grape</name>
    <dbReference type="NCBI Taxonomy" id="29760"/>
    <lineage>
        <taxon>Eukaryota</taxon>
        <taxon>Viridiplantae</taxon>
        <taxon>Streptophyta</taxon>
        <taxon>Embryophyta</taxon>
        <taxon>Tracheophyta</taxon>
        <taxon>Spermatophyta</taxon>
        <taxon>Magnoliopsida</taxon>
        <taxon>eudicotyledons</taxon>
        <taxon>Gunneridae</taxon>
        <taxon>Pentapetalae</taxon>
        <taxon>rosids</taxon>
        <taxon>Vitales</taxon>
        <taxon>Vitaceae</taxon>
        <taxon>Viteae</taxon>
        <taxon>Vitis</taxon>
    </lineage>
</organism>